<dbReference type="SUPFAM" id="SSF89360">
    <property type="entry name" value="HesB-like domain"/>
    <property type="match status" value="1"/>
</dbReference>
<keyword evidence="2" id="KW-1185">Reference proteome</keyword>
<evidence type="ECO:0000313" key="2">
    <source>
        <dbReference type="Proteomes" id="UP001552594"/>
    </source>
</evidence>
<protein>
    <submittedName>
        <fullName evidence="1">Iron-sulfur cluster biosynthesis protein</fullName>
    </submittedName>
</protein>
<name>A0ABV3K3C0_STRON</name>
<dbReference type="RefSeq" id="WP_109281447.1">
    <property type="nucleotide sequence ID" value="NZ_JBFAUK010000022.1"/>
</dbReference>
<dbReference type="EMBL" id="JBFAUK010000022">
    <property type="protein sequence ID" value="MEV5509569.1"/>
    <property type="molecule type" value="Genomic_DNA"/>
</dbReference>
<dbReference type="Gene3D" id="2.60.300.12">
    <property type="entry name" value="HesB-like domain"/>
    <property type="match status" value="1"/>
</dbReference>
<sequence length="99" mass="10109">MLMLTPTAAEAVRTITSAEGAPADAGLRFSTTDDAGTLELTVAAAPAEQDQVLTAEGSRIFLDAQAAAFLDDKILDTGLDSEGQGTFVLAQQEQGPPGS</sequence>
<proteinExistence type="predicted"/>
<dbReference type="InterPro" id="IPR035903">
    <property type="entry name" value="HesB-like_dom_sf"/>
</dbReference>
<gene>
    <name evidence="1" type="ORF">AB0L16_24555</name>
</gene>
<comment type="caution">
    <text evidence="1">The sequence shown here is derived from an EMBL/GenBank/DDBJ whole genome shotgun (WGS) entry which is preliminary data.</text>
</comment>
<accession>A0ABV3K3C0</accession>
<organism evidence="1 2">
    <name type="scientific">Streptomyces orinoci</name>
    <name type="common">Streptoverticillium orinoci</name>
    <dbReference type="NCBI Taxonomy" id="67339"/>
    <lineage>
        <taxon>Bacteria</taxon>
        <taxon>Bacillati</taxon>
        <taxon>Actinomycetota</taxon>
        <taxon>Actinomycetes</taxon>
        <taxon>Kitasatosporales</taxon>
        <taxon>Streptomycetaceae</taxon>
        <taxon>Streptomyces</taxon>
    </lineage>
</organism>
<reference evidence="1 2" key="1">
    <citation type="submission" date="2024-06" db="EMBL/GenBank/DDBJ databases">
        <title>The Natural Products Discovery Center: Release of the First 8490 Sequenced Strains for Exploring Actinobacteria Biosynthetic Diversity.</title>
        <authorList>
            <person name="Kalkreuter E."/>
            <person name="Kautsar S.A."/>
            <person name="Yang D."/>
            <person name="Bader C.D."/>
            <person name="Teijaro C.N."/>
            <person name="Fluegel L."/>
            <person name="Davis C.M."/>
            <person name="Simpson J.R."/>
            <person name="Lauterbach L."/>
            <person name="Steele A.D."/>
            <person name="Gui C."/>
            <person name="Meng S."/>
            <person name="Li G."/>
            <person name="Viehrig K."/>
            <person name="Ye F."/>
            <person name="Su P."/>
            <person name="Kiefer A.F."/>
            <person name="Nichols A."/>
            <person name="Cepeda A.J."/>
            <person name="Yan W."/>
            <person name="Fan B."/>
            <person name="Jiang Y."/>
            <person name="Adhikari A."/>
            <person name="Zheng C.-J."/>
            <person name="Schuster L."/>
            <person name="Cowan T.M."/>
            <person name="Smanski M.J."/>
            <person name="Chevrette M.G."/>
            <person name="De Carvalho L.P.S."/>
            <person name="Shen B."/>
        </authorList>
    </citation>
    <scope>NUCLEOTIDE SEQUENCE [LARGE SCALE GENOMIC DNA]</scope>
    <source>
        <strain evidence="1 2">NPDC052347</strain>
    </source>
</reference>
<dbReference type="Proteomes" id="UP001552594">
    <property type="component" value="Unassembled WGS sequence"/>
</dbReference>
<evidence type="ECO:0000313" key="1">
    <source>
        <dbReference type="EMBL" id="MEV5509569.1"/>
    </source>
</evidence>